<dbReference type="RefSeq" id="WP_212981331.1">
    <property type="nucleotide sequence ID" value="NZ_AP025343.1"/>
</dbReference>
<accession>A0A920CRR1</accession>
<dbReference type="SMART" id="SM00116">
    <property type="entry name" value="CBS"/>
    <property type="match status" value="2"/>
</dbReference>
<dbReference type="InterPro" id="IPR051257">
    <property type="entry name" value="Diverse_CBS-Domain"/>
</dbReference>
<dbReference type="EMBL" id="BORT01000049">
    <property type="protein sequence ID" value="GIO51326.1"/>
    <property type="molecule type" value="Genomic_DNA"/>
</dbReference>
<evidence type="ECO:0000313" key="5">
    <source>
        <dbReference type="Proteomes" id="UP000682811"/>
    </source>
</evidence>
<evidence type="ECO:0000313" key="4">
    <source>
        <dbReference type="EMBL" id="GIO51326.1"/>
    </source>
</evidence>
<dbReference type="AlphaFoldDB" id="A0A920CRR1"/>
<keyword evidence="1 2" id="KW-0129">CBS domain</keyword>
<evidence type="ECO:0000259" key="3">
    <source>
        <dbReference type="PROSITE" id="PS51371"/>
    </source>
</evidence>
<dbReference type="PROSITE" id="PS51371">
    <property type="entry name" value="CBS"/>
    <property type="match status" value="1"/>
</dbReference>
<name>A0A920CRR1_9BACL</name>
<keyword evidence="5" id="KW-1185">Reference proteome</keyword>
<dbReference type="InterPro" id="IPR000644">
    <property type="entry name" value="CBS_dom"/>
</dbReference>
<gene>
    <name evidence="4" type="ORF">J34TS1_60910</name>
</gene>
<dbReference type="InterPro" id="IPR046342">
    <property type="entry name" value="CBS_dom_sf"/>
</dbReference>
<dbReference type="SUPFAM" id="SSF54631">
    <property type="entry name" value="CBS-domain pair"/>
    <property type="match status" value="1"/>
</dbReference>
<dbReference type="Pfam" id="PF00571">
    <property type="entry name" value="CBS"/>
    <property type="match status" value="1"/>
</dbReference>
<organism evidence="4 5">
    <name type="scientific">Paenibacillus azoreducens</name>
    <dbReference type="NCBI Taxonomy" id="116718"/>
    <lineage>
        <taxon>Bacteria</taxon>
        <taxon>Bacillati</taxon>
        <taxon>Bacillota</taxon>
        <taxon>Bacilli</taxon>
        <taxon>Bacillales</taxon>
        <taxon>Paenibacillaceae</taxon>
        <taxon>Paenibacillus</taxon>
    </lineage>
</organism>
<sequence>MRALDVMMQHAVKVKEDDSFLDVIDKMVHHRVNTLPVVNEGNEILGSISVKDILHWLGRHHVFYNIFYASGVWLDQEPLESKINRLLQHSPIEIANRKTVIVPMEEEAGEVASLLCKKHAGCVLVEGNGVLKGMISSHELIRGLFRKQLYPVE</sequence>
<evidence type="ECO:0000256" key="2">
    <source>
        <dbReference type="PROSITE-ProRule" id="PRU00703"/>
    </source>
</evidence>
<dbReference type="Proteomes" id="UP000682811">
    <property type="component" value="Unassembled WGS sequence"/>
</dbReference>
<protein>
    <recommendedName>
        <fullName evidence="3">CBS domain-containing protein</fullName>
    </recommendedName>
</protein>
<dbReference type="Gene3D" id="3.10.580.10">
    <property type="entry name" value="CBS-domain"/>
    <property type="match status" value="1"/>
</dbReference>
<proteinExistence type="predicted"/>
<dbReference type="PANTHER" id="PTHR43080">
    <property type="entry name" value="CBS DOMAIN-CONTAINING PROTEIN CBSX3, MITOCHONDRIAL"/>
    <property type="match status" value="1"/>
</dbReference>
<feature type="domain" description="CBS" evidence="3">
    <location>
        <begin position="7"/>
        <end position="63"/>
    </location>
</feature>
<evidence type="ECO:0000256" key="1">
    <source>
        <dbReference type="ARBA" id="ARBA00023122"/>
    </source>
</evidence>
<comment type="caution">
    <text evidence="4">The sequence shown here is derived from an EMBL/GenBank/DDBJ whole genome shotgun (WGS) entry which is preliminary data.</text>
</comment>
<reference evidence="4 5" key="1">
    <citation type="submission" date="2021-03" db="EMBL/GenBank/DDBJ databases">
        <title>Antimicrobial resistance genes in bacteria isolated from Japanese honey, and their potential for conferring macrolide and lincosamide resistance in the American foulbrood pathogen Paenibacillus larvae.</title>
        <authorList>
            <person name="Okamoto M."/>
            <person name="Kumagai M."/>
            <person name="Kanamori H."/>
            <person name="Takamatsu D."/>
        </authorList>
    </citation>
    <scope>NUCLEOTIDE SEQUENCE [LARGE SCALE GENOMIC DNA]</scope>
    <source>
        <strain evidence="4 5">J34TS1</strain>
    </source>
</reference>
<dbReference type="PANTHER" id="PTHR43080:SF2">
    <property type="entry name" value="CBS DOMAIN-CONTAINING PROTEIN"/>
    <property type="match status" value="1"/>
</dbReference>